<dbReference type="EMBL" id="CANTFL010000570">
    <property type="protein sequence ID" value="CAI5724829.1"/>
    <property type="molecule type" value="Genomic_DNA"/>
</dbReference>
<dbReference type="InterPro" id="IPR036441">
    <property type="entry name" value="DHquinase_II_sf"/>
</dbReference>
<accession>A0AAV0TS82</accession>
<dbReference type="GO" id="GO:0003855">
    <property type="term" value="F:3-dehydroquinate dehydratase activity"/>
    <property type="evidence" value="ECO:0007669"/>
    <property type="project" value="UniProtKB-EC"/>
</dbReference>
<name>A0AAV0TS82_HYABA</name>
<organism evidence="3 4">
    <name type="scientific">Hyaloperonospora brassicae</name>
    <name type="common">Brassica downy mildew</name>
    <name type="synonym">Peronospora brassicae</name>
    <dbReference type="NCBI Taxonomy" id="162125"/>
    <lineage>
        <taxon>Eukaryota</taxon>
        <taxon>Sar</taxon>
        <taxon>Stramenopiles</taxon>
        <taxon>Oomycota</taxon>
        <taxon>Peronosporomycetes</taxon>
        <taxon>Peronosporales</taxon>
        <taxon>Peronosporaceae</taxon>
        <taxon>Hyaloperonospora</taxon>
    </lineage>
</organism>
<keyword evidence="4" id="KW-1185">Reference proteome</keyword>
<comment type="caution">
    <text evidence="3">The sequence shown here is derived from an EMBL/GenBank/DDBJ whole genome shotgun (WGS) entry which is preliminary data.</text>
</comment>
<sequence>MYMAHTFRRCRGGCHTRPPTVPPLRLLCLFFSSQKPNAPLNLFEIDLKPFEASVPSTEKLTLDDAKRALALQQTDAQHEIDGLHDEMSALFGEEVAEYEEERLAPSTDENAKKIVQNGVWTKDHAVIPSSRGLAAGARVACGTQQRERCQLPTSGFMSADVMSTKEKATSGRKVVARSGGLVGAGPVDVLLLHGPCSFVRDVWTVGDVKKAELWQQIHELADDLKIVVESRNYNSEKRILESLLEAQKDQVIVLYWNISLSKSPFIVRALELIQSKTIIVSPGNIEHGPLPASVVGVLSGFRQLSLSLAFHAAAKLLVANAREGR</sequence>
<dbReference type="AlphaFoldDB" id="A0AAV0TS82"/>
<dbReference type="EC" id="4.2.1.10" evidence="1"/>
<keyword evidence="2" id="KW-0456">Lyase</keyword>
<proteinExistence type="predicted"/>
<dbReference type="SUPFAM" id="SSF52304">
    <property type="entry name" value="Type II 3-dehydroquinate dehydratase"/>
    <property type="match status" value="1"/>
</dbReference>
<evidence type="ECO:0000256" key="2">
    <source>
        <dbReference type="ARBA" id="ARBA00023239"/>
    </source>
</evidence>
<evidence type="ECO:0000256" key="1">
    <source>
        <dbReference type="ARBA" id="ARBA00012060"/>
    </source>
</evidence>
<reference evidence="3" key="1">
    <citation type="submission" date="2022-12" db="EMBL/GenBank/DDBJ databases">
        <authorList>
            <person name="Webb A."/>
        </authorList>
    </citation>
    <scope>NUCLEOTIDE SEQUENCE</scope>
    <source>
        <strain evidence="3">Hp1</strain>
    </source>
</reference>
<evidence type="ECO:0000313" key="4">
    <source>
        <dbReference type="Proteomes" id="UP001162031"/>
    </source>
</evidence>
<protein>
    <recommendedName>
        <fullName evidence="1">3-dehydroquinate dehydratase</fullName>
        <ecNumber evidence="1">4.2.1.10</ecNumber>
    </recommendedName>
</protein>
<gene>
    <name evidence="3" type="ORF">HBR001_LOCUS3455</name>
</gene>
<dbReference type="Proteomes" id="UP001162031">
    <property type="component" value="Unassembled WGS sequence"/>
</dbReference>
<dbReference type="Gene3D" id="3.40.50.9100">
    <property type="entry name" value="Dehydroquinase, class II"/>
    <property type="match status" value="1"/>
</dbReference>
<evidence type="ECO:0000313" key="3">
    <source>
        <dbReference type="EMBL" id="CAI5724829.1"/>
    </source>
</evidence>